<dbReference type="InterPro" id="IPR036116">
    <property type="entry name" value="FN3_sf"/>
</dbReference>
<name>A0A8B6BPF9_MYTGA</name>
<accession>A0A8B6BPF9</accession>
<dbReference type="EMBL" id="UYJE01000507">
    <property type="protein sequence ID" value="VDH93776.1"/>
    <property type="molecule type" value="Genomic_DNA"/>
</dbReference>
<protein>
    <submittedName>
        <fullName evidence="1">Uncharacterized protein</fullName>
    </submittedName>
</protein>
<dbReference type="AlphaFoldDB" id="A0A8B6BPF9"/>
<evidence type="ECO:0000313" key="2">
    <source>
        <dbReference type="Proteomes" id="UP000596742"/>
    </source>
</evidence>
<dbReference type="SUPFAM" id="SSF49265">
    <property type="entry name" value="Fibronectin type III"/>
    <property type="match status" value="1"/>
</dbReference>
<dbReference type="SUPFAM" id="SSF52540">
    <property type="entry name" value="P-loop containing nucleoside triphosphate hydrolases"/>
    <property type="match status" value="1"/>
</dbReference>
<sequence>MAACADYEFDSITVFDNAGPIEKVEKMFECPKEKENMSTTNCLERNCYSLEVKPHMQNDTISSSSTCIKVALDRRKHKDLAKAEHYEIKYRISGTKTLTLLHASLEEEIKEIHGLKCNTLYDIFVFLCDEEGCNYVILKTTCQRLESCAQFLMDKLSPYRTMKPYVYRLEPVAIIPKDACNDDESCYDISVRYYEMIEGYKPLIETSDEKTLLVIGGQGTGKSTFIDALFNYTADVSYCDDHRFVLTNKTVKENWRQTKQVP</sequence>
<organism evidence="1 2">
    <name type="scientific">Mytilus galloprovincialis</name>
    <name type="common">Mediterranean mussel</name>
    <dbReference type="NCBI Taxonomy" id="29158"/>
    <lineage>
        <taxon>Eukaryota</taxon>
        <taxon>Metazoa</taxon>
        <taxon>Spiralia</taxon>
        <taxon>Lophotrochozoa</taxon>
        <taxon>Mollusca</taxon>
        <taxon>Bivalvia</taxon>
        <taxon>Autobranchia</taxon>
        <taxon>Pteriomorphia</taxon>
        <taxon>Mytilida</taxon>
        <taxon>Mytiloidea</taxon>
        <taxon>Mytilidae</taxon>
        <taxon>Mytilinae</taxon>
        <taxon>Mytilus</taxon>
    </lineage>
</organism>
<dbReference type="InterPro" id="IPR027417">
    <property type="entry name" value="P-loop_NTPase"/>
</dbReference>
<gene>
    <name evidence="1" type="ORF">MGAL_10B058021</name>
</gene>
<keyword evidence="2" id="KW-1185">Reference proteome</keyword>
<evidence type="ECO:0000313" key="1">
    <source>
        <dbReference type="EMBL" id="VDH93776.1"/>
    </source>
</evidence>
<dbReference type="OrthoDB" id="6213650at2759"/>
<proteinExistence type="predicted"/>
<dbReference type="Proteomes" id="UP000596742">
    <property type="component" value="Unassembled WGS sequence"/>
</dbReference>
<comment type="caution">
    <text evidence="1">The sequence shown here is derived from an EMBL/GenBank/DDBJ whole genome shotgun (WGS) entry which is preliminary data.</text>
</comment>
<reference evidence="1" key="1">
    <citation type="submission" date="2018-11" db="EMBL/GenBank/DDBJ databases">
        <authorList>
            <person name="Alioto T."/>
            <person name="Alioto T."/>
        </authorList>
    </citation>
    <scope>NUCLEOTIDE SEQUENCE</scope>
</reference>